<dbReference type="AlphaFoldDB" id="A0AAD8RBK8"/>
<gene>
    <name evidence="1" type="ORF">QYE76_023982</name>
</gene>
<name>A0AAD8RBK8_LOLMU</name>
<evidence type="ECO:0000313" key="2">
    <source>
        <dbReference type="Proteomes" id="UP001231189"/>
    </source>
</evidence>
<dbReference type="EMBL" id="JAUUTY010000006">
    <property type="protein sequence ID" value="KAK1618465.1"/>
    <property type="molecule type" value="Genomic_DNA"/>
</dbReference>
<proteinExistence type="predicted"/>
<comment type="caution">
    <text evidence="1">The sequence shown here is derived from an EMBL/GenBank/DDBJ whole genome shotgun (WGS) entry which is preliminary data.</text>
</comment>
<keyword evidence="2" id="KW-1185">Reference proteome</keyword>
<evidence type="ECO:0000313" key="1">
    <source>
        <dbReference type="EMBL" id="KAK1618465.1"/>
    </source>
</evidence>
<protein>
    <submittedName>
        <fullName evidence="1">Uncharacterized protein</fullName>
    </submittedName>
</protein>
<dbReference type="Proteomes" id="UP001231189">
    <property type="component" value="Unassembled WGS sequence"/>
</dbReference>
<organism evidence="1 2">
    <name type="scientific">Lolium multiflorum</name>
    <name type="common">Italian ryegrass</name>
    <name type="synonym">Lolium perenne subsp. multiflorum</name>
    <dbReference type="NCBI Taxonomy" id="4521"/>
    <lineage>
        <taxon>Eukaryota</taxon>
        <taxon>Viridiplantae</taxon>
        <taxon>Streptophyta</taxon>
        <taxon>Embryophyta</taxon>
        <taxon>Tracheophyta</taxon>
        <taxon>Spermatophyta</taxon>
        <taxon>Magnoliopsida</taxon>
        <taxon>Liliopsida</taxon>
        <taxon>Poales</taxon>
        <taxon>Poaceae</taxon>
        <taxon>BOP clade</taxon>
        <taxon>Pooideae</taxon>
        <taxon>Poodae</taxon>
        <taxon>Poeae</taxon>
        <taxon>Poeae Chloroplast Group 2 (Poeae type)</taxon>
        <taxon>Loliodinae</taxon>
        <taxon>Loliinae</taxon>
        <taxon>Lolium</taxon>
    </lineage>
</organism>
<accession>A0AAD8RBK8</accession>
<reference evidence="1" key="1">
    <citation type="submission" date="2023-07" db="EMBL/GenBank/DDBJ databases">
        <title>A chromosome-level genome assembly of Lolium multiflorum.</title>
        <authorList>
            <person name="Chen Y."/>
            <person name="Copetti D."/>
            <person name="Kolliker R."/>
            <person name="Studer B."/>
        </authorList>
    </citation>
    <scope>NUCLEOTIDE SEQUENCE</scope>
    <source>
        <strain evidence="1">02402/16</strain>
        <tissue evidence="1">Leaf</tissue>
    </source>
</reference>
<sequence>MNPLSGRVPEEISRIPEMGLAAAASLEEILQRKYSRIGRNQRLGLIFPRSFQKTEEHTRWGDEAPRPQGRAASGARAALWCGALVPPPTLPFRLLKLSVAKTLLPRATIRKYFQRRRRSNPISGIQDIASGTLPERGIITGGLYITMPSSGLMYLGSESENASRGRALKKMGELFRAYKNRLWKTYKDEKKPPKFEGYLSKQEHNWEEFLKYKSSEDDVVG</sequence>